<keyword evidence="2" id="KW-1185">Reference proteome</keyword>
<evidence type="ECO:0000313" key="1">
    <source>
        <dbReference type="EMBL" id="KAI5678785.1"/>
    </source>
</evidence>
<protein>
    <submittedName>
        <fullName evidence="1">Uncharacterized protein</fullName>
    </submittedName>
</protein>
<name>A0ACC0C1G8_CATRO</name>
<evidence type="ECO:0000313" key="2">
    <source>
        <dbReference type="Proteomes" id="UP001060085"/>
    </source>
</evidence>
<accession>A0ACC0C1G8</accession>
<dbReference type="EMBL" id="CM044702">
    <property type="protein sequence ID" value="KAI5678785.1"/>
    <property type="molecule type" value="Genomic_DNA"/>
</dbReference>
<organism evidence="1 2">
    <name type="scientific">Catharanthus roseus</name>
    <name type="common">Madagascar periwinkle</name>
    <name type="synonym">Vinca rosea</name>
    <dbReference type="NCBI Taxonomy" id="4058"/>
    <lineage>
        <taxon>Eukaryota</taxon>
        <taxon>Viridiplantae</taxon>
        <taxon>Streptophyta</taxon>
        <taxon>Embryophyta</taxon>
        <taxon>Tracheophyta</taxon>
        <taxon>Spermatophyta</taxon>
        <taxon>Magnoliopsida</taxon>
        <taxon>eudicotyledons</taxon>
        <taxon>Gunneridae</taxon>
        <taxon>Pentapetalae</taxon>
        <taxon>asterids</taxon>
        <taxon>lamiids</taxon>
        <taxon>Gentianales</taxon>
        <taxon>Apocynaceae</taxon>
        <taxon>Rauvolfioideae</taxon>
        <taxon>Vinceae</taxon>
        <taxon>Catharanthinae</taxon>
        <taxon>Catharanthus</taxon>
    </lineage>
</organism>
<gene>
    <name evidence="1" type="ORF">M9H77_09735</name>
</gene>
<proteinExistence type="predicted"/>
<reference evidence="2" key="1">
    <citation type="journal article" date="2023" name="Nat. Plants">
        <title>Single-cell RNA sequencing provides a high-resolution roadmap for understanding the multicellular compartmentation of specialized metabolism.</title>
        <authorList>
            <person name="Sun S."/>
            <person name="Shen X."/>
            <person name="Li Y."/>
            <person name="Li Y."/>
            <person name="Wang S."/>
            <person name="Li R."/>
            <person name="Zhang H."/>
            <person name="Shen G."/>
            <person name="Guo B."/>
            <person name="Wei J."/>
            <person name="Xu J."/>
            <person name="St-Pierre B."/>
            <person name="Chen S."/>
            <person name="Sun C."/>
        </authorList>
    </citation>
    <scope>NUCLEOTIDE SEQUENCE [LARGE SCALE GENOMIC DNA]</scope>
</reference>
<comment type="caution">
    <text evidence="1">The sequence shown here is derived from an EMBL/GenBank/DDBJ whole genome shotgun (WGS) entry which is preliminary data.</text>
</comment>
<sequence>MNVLPKRNTCEVVKCSLQEDKVLEAKDAALLVSTCITRTLPPALTLEQGLDSIEEAVEEFKSKRPCSTGMLTFQVAVPPSAKALNCFCSQRVKAGAFPLFFLSKEENSSYKSLALGRTRGVFGIGAAFYFKGYYSRASRGYTESQSRFASTESTFPMVYGFLDVNYDMISSSIEHEAGSFCFFIPQIELHEFEEVTILVATIAWNKFSICSFGEAVQAYEFSLYQVRRHFQSLKEECSGKSMKSGSRNLNMDEKIMEMVCISALQLGGNVLQTGTLELKDASCCSSQFSALLSPTLAIANNMNQGEEHFDKMSYSPVDFQNINTVWASLIIEECTRLGLTYICVAPGSRSSPLAIAASAHPLTTCVACIDERSLAFHAVGYARGSHKPAVIITSSGTAASNLLPAVVEASQDFVPLLLLTADRPPELQDVGANQAINQVNHFGPFVRQFFGLPAPTDEIFARTVLTTLDSAVNIANSSPFGPVHINCPFREPLVNIPKTWDHSCLKGLDLWMSTAQPFTTYIPIQHSIALNQSNYQMDEVIEVIQGADRGLLILGAIHTEDEIWAALLLAKHLLWPVAVDILSGLRLRKYMASFTNIEENILFMDHLDYLLLSDRVREWMQPDVVIQLGSRITSVRISQMLEHSLSCSYIMVDGHLRRHDPSHIVTYRIQCKINEFADCLIKACIPCLSSKWKQYLQTLEMMAGKFRKLRQTRPNNGEAAWETSFIISSEYSLTEPYVSHVIPEYLRHESAVFIGNSMPIRDADMYSRNQAHYIHNDSTMSRYRLPCHWVQVAGNRGASGIDGLLSTAVGFAVGCNKRNFLFAIW</sequence>
<dbReference type="Proteomes" id="UP001060085">
    <property type="component" value="Linkage Group LG02"/>
</dbReference>